<dbReference type="SUPFAM" id="SSF50249">
    <property type="entry name" value="Nucleic acid-binding proteins"/>
    <property type="match status" value="1"/>
</dbReference>
<evidence type="ECO:0000256" key="9">
    <source>
        <dbReference type="ARBA" id="ARBA00023134"/>
    </source>
</evidence>
<dbReference type="GO" id="GO:0042274">
    <property type="term" value="P:ribosomal small subunit biogenesis"/>
    <property type="evidence" value="ECO:0007669"/>
    <property type="project" value="UniProtKB-UniRule"/>
</dbReference>
<dbReference type="GO" id="GO:0046872">
    <property type="term" value="F:metal ion binding"/>
    <property type="evidence" value="ECO:0007669"/>
    <property type="project" value="UniProtKB-KW"/>
</dbReference>
<feature type="binding site" evidence="10">
    <location>
        <begin position="114"/>
        <end position="117"/>
    </location>
    <ligand>
        <name>GTP</name>
        <dbReference type="ChEBI" id="CHEBI:37565"/>
    </ligand>
</feature>
<feature type="binding site" evidence="10">
    <location>
        <position position="254"/>
    </location>
    <ligand>
        <name>Zn(2+)</name>
        <dbReference type="ChEBI" id="CHEBI:29105"/>
    </ligand>
</feature>
<dbReference type="InterPro" id="IPR027417">
    <property type="entry name" value="P-loop_NTPase"/>
</dbReference>
<dbReference type="PROSITE" id="PS50936">
    <property type="entry name" value="ENGC_GTPASE"/>
    <property type="match status" value="1"/>
</dbReference>
<comment type="cofactor">
    <cofactor evidence="10">
        <name>Zn(2+)</name>
        <dbReference type="ChEBI" id="CHEBI:29105"/>
    </cofactor>
    <text evidence="10">Binds 1 zinc ion per subunit.</text>
</comment>
<dbReference type="Gene3D" id="2.40.50.140">
    <property type="entry name" value="Nucleic acid-binding proteins"/>
    <property type="match status" value="1"/>
</dbReference>
<dbReference type="GO" id="GO:0019843">
    <property type="term" value="F:rRNA binding"/>
    <property type="evidence" value="ECO:0007669"/>
    <property type="project" value="UniProtKB-KW"/>
</dbReference>
<dbReference type="EMBL" id="JARPTC010000003">
    <property type="protein sequence ID" value="MDO7786182.1"/>
    <property type="molecule type" value="Genomic_DNA"/>
</dbReference>
<keyword evidence="8 10" id="KW-0694">RNA-binding</keyword>
<proteinExistence type="inferred from homology"/>
<evidence type="ECO:0000256" key="8">
    <source>
        <dbReference type="ARBA" id="ARBA00022884"/>
    </source>
</evidence>
<evidence type="ECO:0000259" key="11">
    <source>
        <dbReference type="PROSITE" id="PS50936"/>
    </source>
</evidence>
<comment type="function">
    <text evidence="10">One of several proteins that assist in the late maturation steps of the functional core of the 30S ribosomal subunit. Helps release RbfA from mature subunits. May play a role in the assembly of ribosomal proteins into the subunit. Circularly permuted GTPase that catalyzes slow GTP hydrolysis, GTPase activity is stimulated by the 30S ribosomal subunit.</text>
</comment>
<comment type="subcellular location">
    <subcellularLocation>
        <location evidence="10">Cytoplasm</location>
    </subcellularLocation>
</comment>
<accession>A0AAW7Z952</accession>
<dbReference type="InterPro" id="IPR030378">
    <property type="entry name" value="G_CP_dom"/>
</dbReference>
<reference evidence="13" key="2">
    <citation type="submission" date="2023-03" db="EMBL/GenBank/DDBJ databases">
        <authorList>
            <person name="Zhang Z."/>
        </authorList>
    </citation>
    <scope>NUCLEOTIDE SEQUENCE</scope>
    <source>
        <strain evidence="13">DSA</strain>
    </source>
</reference>
<protein>
    <recommendedName>
        <fullName evidence="10">Small ribosomal subunit biogenesis GTPase RsgA</fullName>
        <ecNumber evidence="10">3.6.1.-</ecNumber>
    </recommendedName>
</protein>
<evidence type="ECO:0000256" key="3">
    <source>
        <dbReference type="ARBA" id="ARBA00022723"/>
    </source>
</evidence>
<keyword evidence="1 10" id="KW-0963">Cytoplasm</keyword>
<dbReference type="PANTHER" id="PTHR32120">
    <property type="entry name" value="SMALL RIBOSOMAL SUBUNIT BIOGENESIS GTPASE RSGA"/>
    <property type="match status" value="1"/>
</dbReference>
<dbReference type="Gene3D" id="3.40.50.300">
    <property type="entry name" value="P-loop containing nucleotide triphosphate hydrolases"/>
    <property type="match status" value="1"/>
</dbReference>
<feature type="domain" description="EngC GTPase" evidence="11">
    <location>
        <begin position="74"/>
        <end position="221"/>
    </location>
</feature>
<organism evidence="13 14">
    <name type="scientific">Desulforamulus aquiferis</name>
    <dbReference type="NCBI Taxonomy" id="1397668"/>
    <lineage>
        <taxon>Bacteria</taxon>
        <taxon>Bacillati</taxon>
        <taxon>Bacillota</taxon>
        <taxon>Clostridia</taxon>
        <taxon>Eubacteriales</taxon>
        <taxon>Peptococcaceae</taxon>
        <taxon>Desulforamulus</taxon>
    </lineage>
</organism>
<comment type="similarity">
    <text evidence="10">Belongs to the TRAFAC class YlqF/YawG GTPase family. RsgA subfamily.</text>
</comment>
<dbReference type="InterPro" id="IPR004881">
    <property type="entry name" value="Ribosome_biogen_GTPase_RsgA"/>
</dbReference>
<dbReference type="PROSITE" id="PS51721">
    <property type="entry name" value="G_CP"/>
    <property type="match status" value="1"/>
</dbReference>
<dbReference type="NCBIfam" id="TIGR00157">
    <property type="entry name" value="ribosome small subunit-dependent GTPase A"/>
    <property type="match status" value="1"/>
</dbReference>
<evidence type="ECO:0000256" key="1">
    <source>
        <dbReference type="ARBA" id="ARBA00022490"/>
    </source>
</evidence>
<dbReference type="GO" id="GO:0005737">
    <property type="term" value="C:cytoplasm"/>
    <property type="evidence" value="ECO:0007669"/>
    <property type="project" value="UniProtKB-SubCell"/>
</dbReference>
<dbReference type="GO" id="GO:0005525">
    <property type="term" value="F:GTP binding"/>
    <property type="evidence" value="ECO:0007669"/>
    <property type="project" value="UniProtKB-UniRule"/>
</dbReference>
<evidence type="ECO:0000256" key="4">
    <source>
        <dbReference type="ARBA" id="ARBA00022730"/>
    </source>
</evidence>
<dbReference type="Gene3D" id="1.10.40.50">
    <property type="entry name" value="Probable gtpase engc, domain 3"/>
    <property type="match status" value="1"/>
</dbReference>
<dbReference type="Proteomes" id="UP001172911">
    <property type="component" value="Unassembled WGS sequence"/>
</dbReference>
<keyword evidence="9 10" id="KW-0342">GTP-binding</keyword>
<keyword evidence="14" id="KW-1185">Reference proteome</keyword>
<name>A0AAW7Z952_9FIRM</name>
<feature type="binding site" evidence="10">
    <location>
        <position position="247"/>
    </location>
    <ligand>
        <name>Zn(2+)</name>
        <dbReference type="ChEBI" id="CHEBI:29105"/>
    </ligand>
</feature>
<feature type="domain" description="CP-type G" evidence="12">
    <location>
        <begin position="65"/>
        <end position="223"/>
    </location>
</feature>
<dbReference type="SUPFAM" id="SSF52540">
    <property type="entry name" value="P-loop containing nucleoside triphosphate hydrolases"/>
    <property type="match status" value="1"/>
</dbReference>
<keyword evidence="5 10" id="KW-0547">Nucleotide-binding</keyword>
<dbReference type="GO" id="GO:0003924">
    <property type="term" value="F:GTPase activity"/>
    <property type="evidence" value="ECO:0007669"/>
    <property type="project" value="UniProtKB-UniRule"/>
</dbReference>
<dbReference type="CDD" id="cd01854">
    <property type="entry name" value="YjeQ_EngC"/>
    <property type="match status" value="1"/>
</dbReference>
<dbReference type="RefSeq" id="WP_304541056.1">
    <property type="nucleotide sequence ID" value="NZ_JARPTC010000003.1"/>
</dbReference>
<dbReference type="InterPro" id="IPR012340">
    <property type="entry name" value="NA-bd_OB-fold"/>
</dbReference>
<evidence type="ECO:0000313" key="14">
    <source>
        <dbReference type="Proteomes" id="UP001172911"/>
    </source>
</evidence>
<keyword evidence="3 10" id="KW-0479">Metal-binding</keyword>
<dbReference type="CDD" id="cd04466">
    <property type="entry name" value="S1_YloQ_GTPase"/>
    <property type="match status" value="1"/>
</dbReference>
<reference evidence="13" key="1">
    <citation type="journal article" date="2023" name="J. Hazard. Mater.">
        <title>Anaerobic biodegradation of pyrene and benzo[a]pyrene by a new sulfate-reducing Desulforamulus aquiferis strain DSA.</title>
        <authorList>
            <person name="Zhang Z."/>
            <person name="Sun J."/>
            <person name="Gong X."/>
            <person name="Wang C."/>
            <person name="Wang H."/>
        </authorList>
    </citation>
    <scope>NUCLEOTIDE SEQUENCE</scope>
    <source>
        <strain evidence="13">DSA</strain>
    </source>
</reference>
<evidence type="ECO:0000256" key="10">
    <source>
        <dbReference type="HAMAP-Rule" id="MF_01820"/>
    </source>
</evidence>
<evidence type="ECO:0000256" key="2">
    <source>
        <dbReference type="ARBA" id="ARBA00022517"/>
    </source>
</evidence>
<evidence type="ECO:0000256" key="7">
    <source>
        <dbReference type="ARBA" id="ARBA00022833"/>
    </source>
</evidence>
<dbReference type="HAMAP" id="MF_01820">
    <property type="entry name" value="GTPase_RsgA"/>
    <property type="match status" value="1"/>
</dbReference>
<dbReference type="InterPro" id="IPR010914">
    <property type="entry name" value="RsgA_GTPase_dom"/>
</dbReference>
<evidence type="ECO:0000256" key="5">
    <source>
        <dbReference type="ARBA" id="ARBA00022741"/>
    </source>
</evidence>
<dbReference type="InterPro" id="IPR031944">
    <property type="entry name" value="RsgA_N"/>
</dbReference>
<feature type="binding site" evidence="10">
    <location>
        <begin position="165"/>
        <end position="173"/>
    </location>
    <ligand>
        <name>GTP</name>
        <dbReference type="ChEBI" id="CHEBI:37565"/>
    </ligand>
</feature>
<keyword evidence="6 10" id="KW-0378">Hydrolase</keyword>
<dbReference type="Pfam" id="PF16745">
    <property type="entry name" value="RsgA_N"/>
    <property type="match status" value="1"/>
</dbReference>
<evidence type="ECO:0000313" key="13">
    <source>
        <dbReference type="EMBL" id="MDO7786182.1"/>
    </source>
</evidence>
<gene>
    <name evidence="10 13" type="primary">rsgA</name>
    <name evidence="13" type="ORF">P6N53_02965</name>
</gene>
<comment type="subunit">
    <text evidence="10">Monomer. Associates with 30S ribosomal subunit, binds 16S rRNA.</text>
</comment>
<dbReference type="AlphaFoldDB" id="A0AAW7Z952"/>
<evidence type="ECO:0000259" key="12">
    <source>
        <dbReference type="PROSITE" id="PS51721"/>
    </source>
</evidence>
<comment type="caution">
    <text evidence="13">The sequence shown here is derived from an EMBL/GenBank/DDBJ whole genome shotgun (WGS) entry which is preliminary data.</text>
</comment>
<feature type="binding site" evidence="10">
    <location>
        <position position="252"/>
    </location>
    <ligand>
        <name>Zn(2+)</name>
        <dbReference type="ChEBI" id="CHEBI:29105"/>
    </ligand>
</feature>
<sequence>MFEGVLIRAYGGFYYVKKGEEVWECSLRGKFRLEKNTSTALVGDRVKVTPIRGKTGRIDEVLPRSTELFRPPVANIDQAVIVFAVQSPDPNLTLLDRFLVLAEHANILPVICLNKADLLSGRRGPEWLKPYRKIGYKTIIASTKLQEGIEELREVLTGRASVFAGPSGVGKSSLLNAIQPGLELKTGEISHKLKRGKHTTRHVELLPLLTGGYVMDSPGFSSLDLPKMEKANLGFFFPEFEGFITDCKFNGCLHSHEPHCGVKKAVQQGLISGDRYQNYLAFLEEVTQQERRY</sequence>
<keyword evidence="2 10" id="KW-0690">Ribosome biogenesis</keyword>
<keyword evidence="4 10" id="KW-0699">rRNA-binding</keyword>
<dbReference type="EC" id="3.6.1.-" evidence="10"/>
<dbReference type="PANTHER" id="PTHR32120:SF11">
    <property type="entry name" value="SMALL RIBOSOMAL SUBUNIT BIOGENESIS GTPASE RSGA 1, MITOCHONDRIAL-RELATED"/>
    <property type="match status" value="1"/>
</dbReference>
<feature type="binding site" evidence="10">
    <location>
        <position position="260"/>
    </location>
    <ligand>
        <name>Zn(2+)</name>
        <dbReference type="ChEBI" id="CHEBI:29105"/>
    </ligand>
</feature>
<evidence type="ECO:0000256" key="6">
    <source>
        <dbReference type="ARBA" id="ARBA00022801"/>
    </source>
</evidence>
<dbReference type="Pfam" id="PF03193">
    <property type="entry name" value="RsgA_GTPase"/>
    <property type="match status" value="1"/>
</dbReference>
<keyword evidence="7 10" id="KW-0862">Zinc</keyword>